<evidence type="ECO:0000256" key="4">
    <source>
        <dbReference type="ARBA" id="ARBA00022694"/>
    </source>
</evidence>
<dbReference type="GO" id="GO:0008168">
    <property type="term" value="F:methyltransferase activity"/>
    <property type="evidence" value="ECO:0007669"/>
    <property type="project" value="UniProtKB-KW"/>
</dbReference>
<keyword evidence="5" id="KW-0539">Nucleus</keyword>
<comment type="caution">
    <text evidence="8">The sequence shown here is derived from an EMBL/GenBank/DDBJ whole genome shotgun (WGS) entry which is preliminary data.</text>
</comment>
<evidence type="ECO:0000256" key="5">
    <source>
        <dbReference type="ARBA" id="ARBA00023242"/>
    </source>
</evidence>
<reference evidence="9" key="1">
    <citation type="journal article" date="2019" name="Nat. Commun.">
        <title>Expansion of phycobilisome linker gene families in mesophilic red algae.</title>
        <authorList>
            <person name="Lee J."/>
            <person name="Kim D."/>
            <person name="Bhattacharya D."/>
            <person name="Yoon H.S."/>
        </authorList>
    </citation>
    <scope>NUCLEOTIDE SEQUENCE [LARGE SCALE GENOMIC DNA]</scope>
    <source>
        <strain evidence="9">CCMP 1328</strain>
    </source>
</reference>
<dbReference type="AlphaFoldDB" id="A0A5J4YQR8"/>
<keyword evidence="4" id="KW-0819">tRNA processing</keyword>
<evidence type="ECO:0000256" key="3">
    <source>
        <dbReference type="ARBA" id="ARBA00021704"/>
    </source>
</evidence>
<protein>
    <recommendedName>
        <fullName evidence="3">tRNA (adenine(58)-N(1))-methyltransferase non-catalytic subunit TRM6</fullName>
    </recommendedName>
    <alternativeName>
        <fullName evidence="6">tRNA(m1A58)-methyltransferase subunit TRM6</fullName>
    </alternativeName>
</protein>
<dbReference type="EMBL" id="VRMN01000006">
    <property type="protein sequence ID" value="KAA8493585.1"/>
    <property type="molecule type" value="Genomic_DNA"/>
</dbReference>
<proteinExistence type="inferred from homology"/>
<comment type="subcellular location">
    <subcellularLocation>
        <location evidence="1">Nucleus</location>
    </subcellularLocation>
</comment>
<evidence type="ECO:0000256" key="6">
    <source>
        <dbReference type="ARBA" id="ARBA00032319"/>
    </source>
</evidence>
<feature type="compositionally biased region" description="Basic and acidic residues" evidence="7">
    <location>
        <begin position="291"/>
        <end position="314"/>
    </location>
</feature>
<dbReference type="OMA" id="TRCRPYQ"/>
<feature type="region of interest" description="Disordered" evidence="7">
    <location>
        <begin position="288"/>
        <end position="323"/>
    </location>
</feature>
<accession>A0A5J4YQR8</accession>
<evidence type="ECO:0000313" key="8">
    <source>
        <dbReference type="EMBL" id="KAA8493585.1"/>
    </source>
</evidence>
<gene>
    <name evidence="8" type="ORF">FVE85_4722</name>
</gene>
<evidence type="ECO:0000313" key="9">
    <source>
        <dbReference type="Proteomes" id="UP000324585"/>
    </source>
</evidence>
<dbReference type="GO" id="GO:0030488">
    <property type="term" value="P:tRNA methylation"/>
    <property type="evidence" value="ECO:0007669"/>
    <property type="project" value="InterPro"/>
</dbReference>
<dbReference type="GO" id="GO:0005634">
    <property type="term" value="C:nucleus"/>
    <property type="evidence" value="ECO:0007669"/>
    <property type="project" value="UniProtKB-SubCell"/>
</dbReference>
<dbReference type="PANTHER" id="PTHR12945">
    <property type="entry name" value="TRANSLATION INITIATION FACTOR EIF3-RELATED"/>
    <property type="match status" value="1"/>
</dbReference>
<dbReference type="PANTHER" id="PTHR12945:SF0">
    <property type="entry name" value="TRNA (ADENINE(58)-N(1))-METHYLTRANSFERASE NON-CATALYTIC SUBUNIT TRM6"/>
    <property type="match status" value="1"/>
</dbReference>
<comment type="similarity">
    <text evidence="2">Belongs to the TRM6/GCD10 family.</text>
</comment>
<dbReference type="GO" id="GO:0031515">
    <property type="term" value="C:tRNA (m1A) methyltransferase complex"/>
    <property type="evidence" value="ECO:0007669"/>
    <property type="project" value="InterPro"/>
</dbReference>
<keyword evidence="9" id="KW-1185">Reference proteome</keyword>
<keyword evidence="8" id="KW-0489">Methyltransferase</keyword>
<dbReference type="Pfam" id="PF04189">
    <property type="entry name" value="Gcd10p"/>
    <property type="match status" value="1"/>
</dbReference>
<keyword evidence="8" id="KW-0808">Transferase</keyword>
<name>A0A5J4YQR8_PORPP</name>
<sequence length="431" mass="47866">MASGADGTDSVVRDGDYVVFHTSDDRWNFAQVKRGNRVSLNSKRLKVDAVIGCEWGSVFSLGRNKAELIREIETVSFDTELHQLSEELHTVSNGAEARDENEGAEAEIDEELEVVREDRHDEAGKVSLKSADLIELAVRSNVNFEGKSLHARKKFIMRKHARLLLRVRILKPTGRTLCNVYCDRNPHGILGMRLDTFSLVLTLANVRADGHYMVMDHALGLLVGSVAQRMRGHGKVFSVFQGSTPACVEMIRSFNLSAEETNSIRHVPIHFLPSVFQDAPDDDLPLNFATARRDPGSATDQEQRSDVKRARLLDGSHPSRLTGRPTARRMKYWLRAGCESLIIAARHDALPLVHAMLPFLASSGNLVVFGNNFQPMAELQYALSCTRSFARIQLHETSLVHHQVLPGRSHPKMSELASGGYVLSATKLTAS</sequence>
<evidence type="ECO:0000256" key="1">
    <source>
        <dbReference type="ARBA" id="ARBA00004123"/>
    </source>
</evidence>
<organism evidence="8 9">
    <name type="scientific">Porphyridium purpureum</name>
    <name type="common">Red alga</name>
    <name type="synonym">Porphyridium cruentum</name>
    <dbReference type="NCBI Taxonomy" id="35688"/>
    <lineage>
        <taxon>Eukaryota</taxon>
        <taxon>Rhodophyta</taxon>
        <taxon>Bangiophyceae</taxon>
        <taxon>Porphyridiales</taxon>
        <taxon>Porphyridiaceae</taxon>
        <taxon>Porphyridium</taxon>
    </lineage>
</organism>
<dbReference type="OrthoDB" id="10254665at2759"/>
<evidence type="ECO:0000256" key="2">
    <source>
        <dbReference type="ARBA" id="ARBA00008320"/>
    </source>
</evidence>
<dbReference type="Proteomes" id="UP000324585">
    <property type="component" value="Unassembled WGS sequence"/>
</dbReference>
<dbReference type="InterPro" id="IPR017423">
    <property type="entry name" value="TRM6"/>
</dbReference>
<evidence type="ECO:0000256" key="7">
    <source>
        <dbReference type="SAM" id="MobiDB-lite"/>
    </source>
</evidence>